<feature type="transmembrane region" description="Helical" evidence="1">
    <location>
        <begin position="66"/>
        <end position="85"/>
    </location>
</feature>
<organism evidence="2 3">
    <name type="scientific">Paenibacillus solisilvae</name>
    <dbReference type="NCBI Taxonomy" id="2486751"/>
    <lineage>
        <taxon>Bacteria</taxon>
        <taxon>Bacillati</taxon>
        <taxon>Bacillota</taxon>
        <taxon>Bacilli</taxon>
        <taxon>Bacillales</taxon>
        <taxon>Paenibacillaceae</taxon>
        <taxon>Paenibacillus</taxon>
    </lineage>
</organism>
<feature type="transmembrane region" description="Helical" evidence="1">
    <location>
        <begin position="129"/>
        <end position="150"/>
    </location>
</feature>
<evidence type="ECO:0000313" key="2">
    <source>
        <dbReference type="EMBL" id="MFC5647860.1"/>
    </source>
</evidence>
<dbReference type="EMBL" id="JBHSOW010000007">
    <property type="protein sequence ID" value="MFC5647860.1"/>
    <property type="molecule type" value="Genomic_DNA"/>
</dbReference>
<evidence type="ECO:0000256" key="1">
    <source>
        <dbReference type="SAM" id="Phobius"/>
    </source>
</evidence>
<dbReference type="InterPro" id="IPR058247">
    <property type="entry name" value="DUF1453"/>
</dbReference>
<feature type="transmembrane region" description="Helical" evidence="1">
    <location>
        <begin position="12"/>
        <end position="31"/>
    </location>
</feature>
<keyword evidence="3" id="KW-1185">Reference proteome</keyword>
<dbReference type="PANTHER" id="PTHR39164:SF1">
    <property type="entry name" value="PROTEIN CCDC"/>
    <property type="match status" value="1"/>
</dbReference>
<dbReference type="PIRSF" id="PIRSF021441">
    <property type="entry name" value="DUF1453"/>
    <property type="match status" value="1"/>
</dbReference>
<dbReference type="InterPro" id="IPR031306">
    <property type="entry name" value="CcdC"/>
</dbReference>
<reference evidence="3" key="1">
    <citation type="journal article" date="2019" name="Int. J. Syst. Evol. Microbiol.">
        <title>The Global Catalogue of Microorganisms (GCM) 10K type strain sequencing project: providing services to taxonomists for standard genome sequencing and annotation.</title>
        <authorList>
            <consortium name="The Broad Institute Genomics Platform"/>
            <consortium name="The Broad Institute Genome Sequencing Center for Infectious Disease"/>
            <person name="Wu L."/>
            <person name="Ma J."/>
        </authorList>
    </citation>
    <scope>NUCLEOTIDE SEQUENCE [LARGE SCALE GENOMIC DNA]</scope>
    <source>
        <strain evidence="3">CGMCC 1.3240</strain>
    </source>
</reference>
<keyword evidence="1" id="KW-0472">Membrane</keyword>
<keyword evidence="1" id="KW-1133">Transmembrane helix</keyword>
<name>A0ABW0VUJ5_9BACL</name>
<sequence length="170" mass="19214">MNLLPDPIRMTHIGSIIVTLLSGLAVLFLRMRASNRPTTMRKIIIPPIGMSTGYLMFVVPETRIPWSWALAALAVGAVLFAYPLIRTSKLERVGETIVLKRSKMFILILLALLLVRLLLHDVVEQKISIAQTGGLFFILAFGMIAVWRVSMLRAYRKLEKEGVRQKEDKE</sequence>
<dbReference type="RefSeq" id="WP_379186318.1">
    <property type="nucleotide sequence ID" value="NZ_JBHSOW010000007.1"/>
</dbReference>
<keyword evidence="1" id="KW-0812">Transmembrane</keyword>
<dbReference type="Pfam" id="PF07301">
    <property type="entry name" value="DUF1453"/>
    <property type="match status" value="1"/>
</dbReference>
<feature type="transmembrane region" description="Helical" evidence="1">
    <location>
        <begin position="43"/>
        <end position="60"/>
    </location>
</feature>
<accession>A0ABW0VUJ5</accession>
<proteinExistence type="predicted"/>
<dbReference type="PANTHER" id="PTHR39164">
    <property type="entry name" value="PROTEIN CCDC"/>
    <property type="match status" value="1"/>
</dbReference>
<dbReference type="Proteomes" id="UP001596047">
    <property type="component" value="Unassembled WGS sequence"/>
</dbReference>
<feature type="transmembrane region" description="Helical" evidence="1">
    <location>
        <begin position="105"/>
        <end position="123"/>
    </location>
</feature>
<protein>
    <submittedName>
        <fullName evidence="2">CcdC family protein</fullName>
    </submittedName>
</protein>
<evidence type="ECO:0000313" key="3">
    <source>
        <dbReference type="Proteomes" id="UP001596047"/>
    </source>
</evidence>
<gene>
    <name evidence="2" type="ORF">ACFPYJ_01760</name>
</gene>
<comment type="caution">
    <text evidence="2">The sequence shown here is derived from an EMBL/GenBank/DDBJ whole genome shotgun (WGS) entry which is preliminary data.</text>
</comment>